<organism evidence="2 3">
    <name type="scientific">Staphylococcus aureus</name>
    <dbReference type="NCBI Taxonomy" id="1280"/>
    <lineage>
        <taxon>Bacteria</taxon>
        <taxon>Bacillati</taxon>
        <taxon>Bacillota</taxon>
        <taxon>Bacilli</taxon>
        <taxon>Bacillales</taxon>
        <taxon>Staphylococcaceae</taxon>
        <taxon>Staphylococcus</taxon>
    </lineage>
</organism>
<reference evidence="2 3" key="1">
    <citation type="submission" date="2015-01" db="EMBL/GenBank/DDBJ databases">
        <title>Characterization of Swiss Staphylococcus aureus strains involved in food poisoning.</title>
        <authorList>
            <person name="Crovadore J."/>
            <person name="Chablais R."/>
            <person name="Tonacini J."/>
            <person name="Schnyder B."/>
            <person name="Lefort F."/>
        </authorList>
    </citation>
    <scope>NUCLEOTIDE SEQUENCE [LARGE SCALE GENOMIC DNA]</scope>
    <source>
        <strain evidence="2 3">SA-120</strain>
    </source>
</reference>
<feature type="region of interest" description="Disordered" evidence="1">
    <location>
        <begin position="1"/>
        <end position="22"/>
    </location>
</feature>
<evidence type="ECO:0000313" key="3">
    <source>
        <dbReference type="Proteomes" id="UP000032274"/>
    </source>
</evidence>
<comment type="caution">
    <text evidence="2">The sequence shown here is derived from an EMBL/GenBank/DDBJ whole genome shotgun (WGS) entry which is preliminary data.</text>
</comment>
<dbReference type="Proteomes" id="UP000032274">
    <property type="component" value="Unassembled WGS sequence"/>
</dbReference>
<protein>
    <submittedName>
        <fullName evidence="2">Uncharacterized protein</fullName>
    </submittedName>
</protein>
<gene>
    <name evidence="2" type="ORF">QU38_00700</name>
</gene>
<evidence type="ECO:0000313" key="2">
    <source>
        <dbReference type="EMBL" id="KIU01620.1"/>
    </source>
</evidence>
<name>A0AA40ML35_STAAU</name>
<dbReference type="AlphaFoldDB" id="A0AA40ML35"/>
<dbReference type="EMBL" id="JXIG01000157">
    <property type="protein sequence ID" value="KIU01620.1"/>
    <property type="molecule type" value="Genomic_DNA"/>
</dbReference>
<accession>A0AA40ML35</accession>
<sequence>MAMTVTQLPRTGPRSPLTDPASVERELLADEPGGALSRTIKRTFPAEFEALKQAVVERARAGGGPQDIQQVAGAFVSEATQRHRAGLVQAPGPRLRAYLAAEIALAEKLAATSPERCAAYFADPADDAGWYAPG</sequence>
<evidence type="ECO:0000256" key="1">
    <source>
        <dbReference type="SAM" id="MobiDB-lite"/>
    </source>
</evidence>
<feature type="non-terminal residue" evidence="2">
    <location>
        <position position="134"/>
    </location>
</feature>
<proteinExistence type="predicted"/>